<accession>A0A7J6FF70</accession>
<dbReference type="InterPro" id="IPR016965">
    <property type="entry name" value="Pase_PHOSPHO-typ"/>
</dbReference>
<protein>
    <submittedName>
        <fullName evidence="2">Uncharacterized protein</fullName>
    </submittedName>
</protein>
<feature type="compositionally biased region" description="Low complexity" evidence="1">
    <location>
        <begin position="32"/>
        <end position="48"/>
    </location>
</feature>
<proteinExistence type="predicted"/>
<evidence type="ECO:0000256" key="1">
    <source>
        <dbReference type="SAM" id="MobiDB-lite"/>
    </source>
</evidence>
<evidence type="ECO:0000313" key="2">
    <source>
        <dbReference type="EMBL" id="KAF4369268.1"/>
    </source>
</evidence>
<organism evidence="2 3">
    <name type="scientific">Cannabis sativa</name>
    <name type="common">Hemp</name>
    <name type="synonym">Marijuana</name>
    <dbReference type="NCBI Taxonomy" id="3483"/>
    <lineage>
        <taxon>Eukaryota</taxon>
        <taxon>Viridiplantae</taxon>
        <taxon>Streptophyta</taxon>
        <taxon>Embryophyta</taxon>
        <taxon>Tracheophyta</taxon>
        <taxon>Spermatophyta</taxon>
        <taxon>Magnoliopsida</taxon>
        <taxon>eudicotyledons</taxon>
        <taxon>Gunneridae</taxon>
        <taxon>Pentapetalae</taxon>
        <taxon>rosids</taxon>
        <taxon>fabids</taxon>
        <taxon>Rosales</taxon>
        <taxon>Cannabaceae</taxon>
        <taxon>Cannabis</taxon>
    </lineage>
</organism>
<sequence>MHLIEKPYNLELKAPPCRRHHNIGAQWLRSGSAVSSGSSSFQGSHQSSEANERHAGGVQLHNQRSADDYCPSLKLEESDFVMPRKNFPLWRLIANDPLLIKAKIHEWSDGEVLCKNTAETTQCKQ</sequence>
<dbReference type="GO" id="GO:0016791">
    <property type="term" value="F:phosphatase activity"/>
    <property type="evidence" value="ECO:0007669"/>
    <property type="project" value="InterPro"/>
</dbReference>
<gene>
    <name evidence="2" type="ORF">F8388_022924</name>
</gene>
<dbReference type="EMBL" id="JAATIP010000129">
    <property type="protein sequence ID" value="KAF4369268.1"/>
    <property type="molecule type" value="Genomic_DNA"/>
</dbReference>
<comment type="caution">
    <text evidence="2">The sequence shown here is derived from an EMBL/GenBank/DDBJ whole genome shotgun (WGS) entry which is preliminary data.</text>
</comment>
<dbReference type="Proteomes" id="UP000525078">
    <property type="component" value="Unassembled WGS sequence"/>
</dbReference>
<feature type="region of interest" description="Disordered" evidence="1">
    <location>
        <begin position="32"/>
        <end position="61"/>
    </location>
</feature>
<dbReference type="Pfam" id="PF06888">
    <property type="entry name" value="Put_Phosphatase"/>
    <property type="match status" value="1"/>
</dbReference>
<dbReference type="AlphaFoldDB" id="A0A7J6FF70"/>
<dbReference type="PANTHER" id="PTHR20889">
    <property type="entry name" value="PHOSPHATASE, ORPHAN 1, 2"/>
    <property type="match status" value="1"/>
</dbReference>
<dbReference type="PANTHER" id="PTHR20889:SF12">
    <property type="entry name" value="LP01149P"/>
    <property type="match status" value="1"/>
</dbReference>
<reference evidence="2 3" key="1">
    <citation type="journal article" date="2020" name="bioRxiv">
        <title>Sequence and annotation of 42 cannabis genomes reveals extensive copy number variation in cannabinoid synthesis and pathogen resistance genes.</title>
        <authorList>
            <person name="Mckernan K.J."/>
            <person name="Helbert Y."/>
            <person name="Kane L.T."/>
            <person name="Ebling H."/>
            <person name="Zhang L."/>
            <person name="Liu B."/>
            <person name="Eaton Z."/>
            <person name="Mclaughlin S."/>
            <person name="Kingan S."/>
            <person name="Baybayan P."/>
            <person name="Concepcion G."/>
            <person name="Jordan M."/>
            <person name="Riva A."/>
            <person name="Barbazuk W."/>
            <person name="Harkins T."/>
        </authorList>
    </citation>
    <scope>NUCLEOTIDE SEQUENCE [LARGE SCALE GENOMIC DNA]</scope>
    <source>
        <strain evidence="3">cv. Jamaican Lion 4</strain>
        <tissue evidence="2">Leaf</tissue>
    </source>
</reference>
<evidence type="ECO:0000313" key="3">
    <source>
        <dbReference type="Proteomes" id="UP000525078"/>
    </source>
</evidence>
<name>A0A7J6FF70_CANSA</name>